<reference evidence="1 3" key="1">
    <citation type="submission" date="2016-06" db="EMBL/GenBank/DDBJ databases">
        <authorList>
            <person name="Kjaerup R.B."/>
            <person name="Dalgaard T.S."/>
            <person name="Juul-Madsen H.R."/>
        </authorList>
    </citation>
    <scope>NUCLEOTIDE SEQUENCE [LARGE SCALE GENOMIC DNA]</scope>
    <source>
        <strain evidence="1">Orrdi1</strain>
    </source>
</reference>
<organism evidence="1 3">
    <name type="scientific">Orrella dioscoreae</name>
    <dbReference type="NCBI Taxonomy" id="1851544"/>
    <lineage>
        <taxon>Bacteria</taxon>
        <taxon>Pseudomonadati</taxon>
        <taxon>Pseudomonadota</taxon>
        <taxon>Betaproteobacteria</taxon>
        <taxon>Burkholderiales</taxon>
        <taxon>Alcaligenaceae</taxon>
        <taxon>Orrella</taxon>
    </lineage>
</organism>
<reference evidence="2 3" key="2">
    <citation type="submission" date="2017-08" db="EMBL/GenBank/DDBJ databases">
        <authorList>
            <person name="de Groot N.N."/>
        </authorList>
    </citation>
    <scope>NUCLEOTIDE SEQUENCE [LARGE SCALE GENOMIC DNA]</scope>
    <source>
        <strain evidence="2">Orrdi1</strain>
    </source>
</reference>
<sequence length="110" mass="12317">MDKQQLPDALFVNDEIVAREVELGDSKKHTLHFKAISHVEFNRWVAALTSPDEGVRDRAHSRLLVASMVTADGKPALDMEQANRIRPKVLRKLSDVIADINDFADLRGKG</sequence>
<protein>
    <recommendedName>
        <fullName evidence="4">Phage protein</fullName>
    </recommendedName>
</protein>
<dbReference type="EMBL" id="FLRC01000054">
    <property type="protein sequence ID" value="SBT27543.1"/>
    <property type="molecule type" value="Genomic_DNA"/>
</dbReference>
<dbReference type="STRING" id="1851544.ODI_02445"/>
<evidence type="ECO:0000313" key="2">
    <source>
        <dbReference type="EMBL" id="SOE48102.1"/>
    </source>
</evidence>
<evidence type="ECO:0000313" key="3">
    <source>
        <dbReference type="Proteomes" id="UP000078558"/>
    </source>
</evidence>
<name>A0A1C3K7R8_9BURK</name>
<accession>A0A1C3K7R8</accession>
<proteinExistence type="predicted"/>
<dbReference type="OrthoDB" id="8688466at2"/>
<dbReference type="AlphaFoldDB" id="A0A1C3K7R8"/>
<evidence type="ECO:0000313" key="1">
    <source>
        <dbReference type="EMBL" id="SBT27543.1"/>
    </source>
</evidence>
<dbReference type="Proteomes" id="UP000078558">
    <property type="component" value="Chromosome I"/>
</dbReference>
<dbReference type="KEGG" id="odi:ODI_R1237"/>
<gene>
    <name evidence="1" type="ORF">ODI_02445</name>
    <name evidence="2" type="ORF">ODI_R1237</name>
</gene>
<dbReference type="RefSeq" id="WP_067759313.1">
    <property type="nucleotide sequence ID" value="NZ_LT907988.1"/>
</dbReference>
<evidence type="ECO:0008006" key="4">
    <source>
        <dbReference type="Google" id="ProtNLM"/>
    </source>
</evidence>
<dbReference type="EMBL" id="LT907988">
    <property type="protein sequence ID" value="SOE48102.1"/>
    <property type="molecule type" value="Genomic_DNA"/>
</dbReference>
<keyword evidence="3" id="KW-1185">Reference proteome</keyword>